<evidence type="ECO:0000256" key="1">
    <source>
        <dbReference type="SAM" id="SignalP"/>
    </source>
</evidence>
<keyword evidence="3" id="KW-1185">Reference proteome</keyword>
<evidence type="ECO:0008006" key="4">
    <source>
        <dbReference type="Google" id="ProtNLM"/>
    </source>
</evidence>
<gene>
    <name evidence="2" type="ORF">AsAng_0053980</name>
</gene>
<dbReference type="AlphaFoldDB" id="A0A915YKH2"/>
<dbReference type="Proteomes" id="UP001060919">
    <property type="component" value="Chromosome"/>
</dbReference>
<dbReference type="EMBL" id="AP026867">
    <property type="protein sequence ID" value="BDS14617.1"/>
    <property type="molecule type" value="Genomic_DNA"/>
</dbReference>
<evidence type="ECO:0000313" key="3">
    <source>
        <dbReference type="Proteomes" id="UP001060919"/>
    </source>
</evidence>
<protein>
    <recommendedName>
        <fullName evidence="4">Antitoxin component YwqK of the YwqJK toxin-antitoxin module</fullName>
    </recommendedName>
</protein>
<feature type="signal peptide" evidence="1">
    <location>
        <begin position="1"/>
        <end position="23"/>
    </location>
</feature>
<organism evidence="2 3">
    <name type="scientific">Aureispira anguillae</name>
    <dbReference type="NCBI Taxonomy" id="2864201"/>
    <lineage>
        <taxon>Bacteria</taxon>
        <taxon>Pseudomonadati</taxon>
        <taxon>Bacteroidota</taxon>
        <taxon>Saprospiria</taxon>
        <taxon>Saprospirales</taxon>
        <taxon>Saprospiraceae</taxon>
        <taxon>Aureispira</taxon>
    </lineage>
</organism>
<keyword evidence="1" id="KW-0732">Signal</keyword>
<dbReference type="KEGG" id="aup:AsAng_0053980"/>
<reference evidence="2" key="1">
    <citation type="submission" date="2022-09" db="EMBL/GenBank/DDBJ databases">
        <title>Aureispira anguillicida sp. nov., isolated from Leptocephalus of Japanese eel Anguilla japonica.</title>
        <authorList>
            <person name="Yuasa K."/>
            <person name="Mekata T."/>
            <person name="Ikunari K."/>
        </authorList>
    </citation>
    <scope>NUCLEOTIDE SEQUENCE</scope>
    <source>
        <strain evidence="2">EL160426</strain>
    </source>
</reference>
<evidence type="ECO:0000313" key="2">
    <source>
        <dbReference type="EMBL" id="BDS14617.1"/>
    </source>
</evidence>
<proteinExistence type="predicted"/>
<dbReference type="RefSeq" id="WP_264789835.1">
    <property type="nucleotide sequence ID" value="NZ_AP026867.1"/>
</dbReference>
<sequence length="366" mass="42579">MRNRLIMPFLLLIAFALFNDLQAQEAKVKSVEFNNYERLQNQTKDGLTLTKKELKEFDEKGRILKTEIHLANPIGELVKNKVTIKEWQQNFRTEEVSKYDEMGDPIITTKSFVSNKSKLKIKEEYTDYIKAPNMKYTKMFSYTTVGKPEKITLTNPDNRKVGEELYKYNKDYEETYYKKWEIFPDGKKYTEVKKTSYTQEGFLASSEKFVKDGKDVYKDLITFQRNKVKEHLKFKNGEQISAFGGAKAKYDPSKARVLMDFGNGGDGNSGGFGGFGLWTSEDEFDDKGNKIKTTQMAGEEVTQVTTYSYDKHSNLTETLKTSYNDGKETGTNKEVVEYDQYQNILKKESYKDGKLMTKYTYDYKYF</sequence>
<feature type="chain" id="PRO_5036926615" description="Antitoxin component YwqK of the YwqJK toxin-antitoxin module" evidence="1">
    <location>
        <begin position="24"/>
        <end position="366"/>
    </location>
</feature>
<name>A0A915YKH2_9BACT</name>
<accession>A0A915YKH2</accession>